<evidence type="ECO:0000313" key="11">
    <source>
        <dbReference type="EMBL" id="MFD2277046.1"/>
    </source>
</evidence>
<dbReference type="EMBL" id="JBHUJC010000037">
    <property type="protein sequence ID" value="MFD2277046.1"/>
    <property type="molecule type" value="Genomic_DNA"/>
</dbReference>
<evidence type="ECO:0000259" key="9">
    <source>
        <dbReference type="Pfam" id="PF02683"/>
    </source>
</evidence>
<comment type="subcellular location">
    <subcellularLocation>
        <location evidence="1">Membrane</location>
        <topology evidence="1">Multi-pass membrane protein</topology>
    </subcellularLocation>
</comment>
<feature type="transmembrane region" description="Helical" evidence="7">
    <location>
        <begin position="309"/>
        <end position="335"/>
    </location>
</feature>
<dbReference type="Gene3D" id="3.40.30.10">
    <property type="entry name" value="Glutaredoxin"/>
    <property type="match status" value="1"/>
</dbReference>
<feature type="transmembrane region" description="Helical" evidence="7">
    <location>
        <begin position="509"/>
        <end position="525"/>
    </location>
</feature>
<sequence length="718" mass="77820">MTKPLLIALLSLALGLQSQLLAQFGKPKTQAAIIPEFTSVTPGQTFTIALELTHDKGWHSYFINDGIGHSIIPEVEWKLPQSWSAGDLQFPAPHEFSFAGAQVYGYEGTNYFLTSITVPENAPDGPVELVADSSWQVCDDSSCLPPNGKELTFSLTIADTSVKNAEYNKVGQYKLEHFPSKELPVNLQVSAQENDEWITLAITGDLPKGTLFFEYDKQIDLQSPRHKEHIDGTTHFKGKRNQGNKLGGEAGPELENLRGILYSPNTFKGSEHKAFWIDVPFGEISSATTPTVSAESQPVKQLDEPGSDMGVPVVLGSLLLGGLILNLMPCVFPVIGLKIMGFVQQAGEDSAKIKLHGLAFTAGVLLSFLALAAALYPLKATTTLGAQLQEPWVVFILMIVMLLLALSMAGLFEIGARATSVGGKLTQKEGVSGSFFSGVLAVVIATPCSAPFLGPAIGAAWNFEGPLFFLALLMMGIGLALPYITLSFFPSLVNKLPRPGAWMESFKQGMSFLLFATVGYLIWIYNGQIGDVGQKGLAIMLGATLIALSAWIYGRWNTPAKKKQTQLTAKVLALLTLLAGFWMAMPPKAEDPEVAAAEAAVPELDWQKWTPELEAELRAAGTPVFVDFTAKWCLTCQTNKAAAYTAATRKFFHDNGIVTLKADMTKKNPQATQAIHALDRSAIPVNVLYAPNDENPHVTREVLTPDYLTDFIGSRLDK</sequence>
<feature type="transmembrane region" description="Helical" evidence="7">
    <location>
        <begin position="567"/>
        <end position="585"/>
    </location>
</feature>
<evidence type="ECO:0000256" key="2">
    <source>
        <dbReference type="ARBA" id="ARBA00022692"/>
    </source>
</evidence>
<evidence type="ECO:0000256" key="4">
    <source>
        <dbReference type="ARBA" id="ARBA00022989"/>
    </source>
</evidence>
<keyword evidence="12" id="KW-1185">Reference proteome</keyword>
<keyword evidence="5 7" id="KW-0472">Membrane</keyword>
<feature type="transmembrane region" description="Helical" evidence="7">
    <location>
        <begin position="435"/>
        <end position="461"/>
    </location>
</feature>
<keyword evidence="4 7" id="KW-1133">Transmembrane helix</keyword>
<dbReference type="Pfam" id="PF11412">
    <property type="entry name" value="DsbD_N"/>
    <property type="match status" value="1"/>
</dbReference>
<accession>A0ABW5E3M2</accession>
<evidence type="ECO:0000256" key="8">
    <source>
        <dbReference type="SAM" id="SignalP"/>
    </source>
</evidence>
<feature type="signal peptide" evidence="8">
    <location>
        <begin position="1"/>
        <end position="22"/>
    </location>
</feature>
<protein>
    <submittedName>
        <fullName evidence="11">Protein-disulfide reductase DsbD family protein</fullName>
    </submittedName>
</protein>
<evidence type="ECO:0000256" key="5">
    <source>
        <dbReference type="ARBA" id="ARBA00023136"/>
    </source>
</evidence>
<reference evidence="12" key="1">
    <citation type="journal article" date="2019" name="Int. J. Syst. Evol. Microbiol.">
        <title>The Global Catalogue of Microorganisms (GCM) 10K type strain sequencing project: providing services to taxonomists for standard genome sequencing and annotation.</title>
        <authorList>
            <consortium name="The Broad Institute Genomics Platform"/>
            <consortium name="The Broad Institute Genome Sequencing Center for Infectious Disease"/>
            <person name="Wu L."/>
            <person name="Ma J."/>
        </authorList>
    </citation>
    <scope>NUCLEOTIDE SEQUENCE [LARGE SCALE GENOMIC DNA]</scope>
    <source>
        <strain evidence="12">JCM 16545</strain>
    </source>
</reference>
<evidence type="ECO:0000259" key="10">
    <source>
        <dbReference type="Pfam" id="PF11412"/>
    </source>
</evidence>
<dbReference type="InterPro" id="IPR028250">
    <property type="entry name" value="DsbDN"/>
</dbReference>
<evidence type="ECO:0000256" key="7">
    <source>
        <dbReference type="SAM" id="Phobius"/>
    </source>
</evidence>
<dbReference type="PANTHER" id="PTHR32234">
    <property type="entry name" value="THIOL:DISULFIDE INTERCHANGE PROTEIN DSBD"/>
    <property type="match status" value="1"/>
</dbReference>
<feature type="transmembrane region" description="Helical" evidence="7">
    <location>
        <begin position="392"/>
        <end position="414"/>
    </location>
</feature>
<evidence type="ECO:0000256" key="6">
    <source>
        <dbReference type="SAM" id="MobiDB-lite"/>
    </source>
</evidence>
<feature type="domain" description="Cytochrome C biogenesis protein transmembrane" evidence="9">
    <location>
        <begin position="313"/>
        <end position="521"/>
    </location>
</feature>
<keyword evidence="8" id="KW-0732">Signal</keyword>
<dbReference type="InterPro" id="IPR003834">
    <property type="entry name" value="Cyt_c_assmbl_TM_dom"/>
</dbReference>
<keyword evidence="3" id="KW-0201">Cytochrome c-type biogenesis</keyword>
<dbReference type="InterPro" id="IPR036249">
    <property type="entry name" value="Thioredoxin-like_sf"/>
</dbReference>
<dbReference type="RefSeq" id="WP_377093169.1">
    <property type="nucleotide sequence ID" value="NZ_JBHSJM010000001.1"/>
</dbReference>
<name>A0ABW5E3M2_9BACT</name>
<proteinExistence type="predicted"/>
<dbReference type="PANTHER" id="PTHR32234:SF3">
    <property type="entry name" value="SUPPRESSION OF COPPER SENSITIVITY PROTEIN"/>
    <property type="match status" value="1"/>
</dbReference>
<dbReference type="Proteomes" id="UP001597297">
    <property type="component" value="Unassembled WGS sequence"/>
</dbReference>
<feature type="transmembrane region" description="Helical" evidence="7">
    <location>
        <begin position="537"/>
        <end position="555"/>
    </location>
</feature>
<gene>
    <name evidence="11" type="ORF">ACFSQZ_11240</name>
</gene>
<dbReference type="SUPFAM" id="SSF52833">
    <property type="entry name" value="Thioredoxin-like"/>
    <property type="match status" value="1"/>
</dbReference>
<evidence type="ECO:0000256" key="1">
    <source>
        <dbReference type="ARBA" id="ARBA00004141"/>
    </source>
</evidence>
<keyword evidence="2 7" id="KW-0812">Transmembrane</keyword>
<dbReference type="Pfam" id="PF13899">
    <property type="entry name" value="Thioredoxin_7"/>
    <property type="match status" value="1"/>
</dbReference>
<feature type="compositionally biased region" description="Basic and acidic residues" evidence="6">
    <location>
        <begin position="225"/>
        <end position="234"/>
    </location>
</feature>
<feature type="domain" description="Thiol:disulfide interchange protein DsbD N-terminal" evidence="10">
    <location>
        <begin position="39"/>
        <end position="152"/>
    </location>
</feature>
<comment type="caution">
    <text evidence="11">The sequence shown here is derived from an EMBL/GenBank/DDBJ whole genome shotgun (WGS) entry which is preliminary data.</text>
</comment>
<evidence type="ECO:0000313" key="12">
    <source>
        <dbReference type="Proteomes" id="UP001597297"/>
    </source>
</evidence>
<feature type="region of interest" description="Disordered" evidence="6">
    <location>
        <begin position="225"/>
        <end position="247"/>
    </location>
</feature>
<dbReference type="Pfam" id="PF02683">
    <property type="entry name" value="DsbD_TM"/>
    <property type="match status" value="1"/>
</dbReference>
<feature type="transmembrane region" description="Helical" evidence="7">
    <location>
        <begin position="355"/>
        <end position="376"/>
    </location>
</feature>
<organism evidence="11 12">
    <name type="scientific">Rubritalea spongiae</name>
    <dbReference type="NCBI Taxonomy" id="430797"/>
    <lineage>
        <taxon>Bacteria</taxon>
        <taxon>Pseudomonadati</taxon>
        <taxon>Verrucomicrobiota</taxon>
        <taxon>Verrucomicrobiia</taxon>
        <taxon>Verrucomicrobiales</taxon>
        <taxon>Rubritaleaceae</taxon>
        <taxon>Rubritalea</taxon>
    </lineage>
</organism>
<feature type="transmembrane region" description="Helical" evidence="7">
    <location>
        <begin position="467"/>
        <end position="489"/>
    </location>
</feature>
<feature type="chain" id="PRO_5047109153" evidence="8">
    <location>
        <begin position="23"/>
        <end position="718"/>
    </location>
</feature>
<evidence type="ECO:0000256" key="3">
    <source>
        <dbReference type="ARBA" id="ARBA00022748"/>
    </source>
</evidence>